<evidence type="ECO:0000313" key="1">
    <source>
        <dbReference type="EMBL" id="OGE04336.1"/>
    </source>
</evidence>
<dbReference type="EMBL" id="MFBL01000036">
    <property type="protein sequence ID" value="OGE04336.1"/>
    <property type="molecule type" value="Genomic_DNA"/>
</dbReference>
<sequence length="63" mass="6992">MGVFVSAHGWAGQGHYKFFSLLARRGRKSRAQKIAEARRVGALAALPLKYSSNFFVKTPQVVK</sequence>
<organism evidence="1 2">
    <name type="scientific">Candidatus Curtissbacteria bacterium RIFCSPHIGHO2_12_FULL_41_17</name>
    <dbReference type="NCBI Taxonomy" id="1797722"/>
    <lineage>
        <taxon>Bacteria</taxon>
        <taxon>Candidatus Curtissiibacteriota</taxon>
    </lineage>
</organism>
<comment type="caution">
    <text evidence="1">The sequence shown here is derived from an EMBL/GenBank/DDBJ whole genome shotgun (WGS) entry which is preliminary data.</text>
</comment>
<reference evidence="1 2" key="1">
    <citation type="journal article" date="2016" name="Nat. Commun.">
        <title>Thousands of microbial genomes shed light on interconnected biogeochemical processes in an aquifer system.</title>
        <authorList>
            <person name="Anantharaman K."/>
            <person name="Brown C.T."/>
            <person name="Hug L.A."/>
            <person name="Sharon I."/>
            <person name="Castelle C.J."/>
            <person name="Probst A.J."/>
            <person name="Thomas B.C."/>
            <person name="Singh A."/>
            <person name="Wilkins M.J."/>
            <person name="Karaoz U."/>
            <person name="Brodie E.L."/>
            <person name="Williams K.H."/>
            <person name="Hubbard S.S."/>
            <person name="Banfield J.F."/>
        </authorList>
    </citation>
    <scope>NUCLEOTIDE SEQUENCE [LARGE SCALE GENOMIC DNA]</scope>
</reference>
<proteinExistence type="predicted"/>
<protein>
    <submittedName>
        <fullName evidence="1">Uncharacterized protein</fullName>
    </submittedName>
</protein>
<gene>
    <name evidence="1" type="ORF">A3F45_00050</name>
</gene>
<dbReference type="Proteomes" id="UP000178369">
    <property type="component" value="Unassembled WGS sequence"/>
</dbReference>
<name>A0A1F5HJL8_9BACT</name>
<dbReference type="AlphaFoldDB" id="A0A1F5HJL8"/>
<evidence type="ECO:0000313" key="2">
    <source>
        <dbReference type="Proteomes" id="UP000178369"/>
    </source>
</evidence>
<accession>A0A1F5HJL8</accession>